<evidence type="ECO:0000256" key="1">
    <source>
        <dbReference type="ARBA" id="ARBA00008569"/>
    </source>
</evidence>
<dbReference type="AlphaFoldDB" id="A0A420I108"/>
<evidence type="ECO:0000256" key="9">
    <source>
        <dbReference type="SAM" id="MobiDB-lite"/>
    </source>
</evidence>
<evidence type="ECO:0000256" key="5">
    <source>
        <dbReference type="ARBA" id="ARBA00022691"/>
    </source>
</evidence>
<dbReference type="InterPro" id="IPR036602">
    <property type="entry name" value="tRNA_yW-synthesising-like_sf"/>
</dbReference>
<dbReference type="Pfam" id="PF02676">
    <property type="entry name" value="TYW3"/>
    <property type="match status" value="1"/>
</dbReference>
<evidence type="ECO:0000313" key="12">
    <source>
        <dbReference type="Proteomes" id="UP000285405"/>
    </source>
</evidence>
<feature type="region of interest" description="Disordered" evidence="9">
    <location>
        <begin position="408"/>
        <end position="472"/>
    </location>
</feature>
<reference evidence="11 12" key="1">
    <citation type="journal article" date="2018" name="BMC Genomics">
        <title>Comparative genome analyses reveal sequence features reflecting distinct modes of host-adaptation between dicot and monocot powdery mildew.</title>
        <authorList>
            <person name="Wu Y."/>
            <person name="Ma X."/>
            <person name="Pan Z."/>
            <person name="Kale S.D."/>
            <person name="Song Y."/>
            <person name="King H."/>
            <person name="Zhang Q."/>
            <person name="Presley C."/>
            <person name="Deng X."/>
            <person name="Wei C.I."/>
            <person name="Xiao S."/>
        </authorList>
    </citation>
    <scope>NUCLEOTIDE SEQUENCE [LARGE SCALE GENOMIC DNA]</scope>
    <source>
        <strain evidence="11">UCSC1</strain>
    </source>
</reference>
<dbReference type="GO" id="GO:0008168">
    <property type="term" value="F:methyltransferase activity"/>
    <property type="evidence" value="ECO:0007669"/>
    <property type="project" value="UniProtKB-KW"/>
</dbReference>
<sequence length="485" mass="55086">MESPQLHAGVVPASFQQKKAHILASLSIPRDQYTDSSPKGTVDEGIRQLIDKINEMSGYVTTSSCAGRISVFLEGRKKEKKDEKCSFSNPPKELAFVTAEEGTEINSIRDVKNELFNYGHDGTDRNQQQWFPSSSTINIGNSSVGGKGNGGRWLYVSHDPLPLTDLKSQSSEHNYIREHEDYPRNDFRKLQEDGKSLIEILGMEHLETAAIARTDGRNSKDEHDMDTRRSEEFVKKQQNVPPIRSDLPELFCQPDFMSTQRLIRLKFEPMILHILTASLAHANRILVAAIQAGFRESGAVNLVESRSPAKQINLLHGQVECDDRVQVVRENHKTKTRISRETERGCTTPMVAIRSSGLALESFVGIEHNGHQFCIVPEWQIRGLLLQVNQRFEENARRIKRFTDLMTSNEHERKNKSRQKKATEDDQYGSTNEKWEDAHTRRARKREEGLAKAKAKIDDTTHHKPPPTHDSVSFISDLELLGSNW</sequence>
<feature type="compositionally biased region" description="Basic and acidic residues" evidence="9">
    <location>
        <begin position="216"/>
        <end position="235"/>
    </location>
</feature>
<dbReference type="GO" id="GO:0008033">
    <property type="term" value="P:tRNA processing"/>
    <property type="evidence" value="ECO:0007669"/>
    <property type="project" value="UniProtKB-KW"/>
</dbReference>
<proteinExistence type="inferred from homology"/>
<evidence type="ECO:0000313" key="11">
    <source>
        <dbReference type="EMBL" id="RKF63341.1"/>
    </source>
</evidence>
<keyword evidence="3" id="KW-0489">Methyltransferase</keyword>
<dbReference type="OrthoDB" id="263283at2759"/>
<comment type="similarity">
    <text evidence="1">Belongs to the TYW3 family.</text>
</comment>
<dbReference type="EC" id="2.1.1.282" evidence="2"/>
<evidence type="ECO:0000256" key="4">
    <source>
        <dbReference type="ARBA" id="ARBA00022679"/>
    </source>
</evidence>
<comment type="catalytic activity">
    <reaction evidence="8">
        <text>4-demethyl-7-[(3S)-3-amino-3-carboxypropyl]wyosine(37) in tRNA(Phe) + S-adenosyl-L-methionine = 7-[(3S)-3-amino-3-carboxypropyl]wyosine(37) in tRNA(Phe) + S-adenosyl-L-homocysteine + H(+)</text>
        <dbReference type="Rhea" id="RHEA:36635"/>
        <dbReference type="Rhea" id="RHEA-COMP:10378"/>
        <dbReference type="Rhea" id="RHEA-COMP:10379"/>
        <dbReference type="ChEBI" id="CHEBI:15378"/>
        <dbReference type="ChEBI" id="CHEBI:57856"/>
        <dbReference type="ChEBI" id="CHEBI:59789"/>
        <dbReference type="ChEBI" id="CHEBI:73543"/>
        <dbReference type="ChEBI" id="CHEBI:73550"/>
        <dbReference type="EC" id="2.1.1.282"/>
    </reaction>
</comment>
<evidence type="ECO:0000256" key="8">
    <source>
        <dbReference type="ARBA" id="ARBA00049202"/>
    </source>
</evidence>
<evidence type="ECO:0000256" key="6">
    <source>
        <dbReference type="ARBA" id="ARBA00022694"/>
    </source>
</evidence>
<keyword evidence="4" id="KW-0808">Transferase</keyword>
<dbReference type="Proteomes" id="UP000285405">
    <property type="component" value="Unassembled WGS sequence"/>
</dbReference>
<feature type="domain" description="tRNA wybutosine-synthesizing protein" evidence="10">
    <location>
        <begin position="17"/>
        <end position="406"/>
    </location>
</feature>
<dbReference type="GO" id="GO:0032259">
    <property type="term" value="P:methylation"/>
    <property type="evidence" value="ECO:0007669"/>
    <property type="project" value="UniProtKB-KW"/>
</dbReference>
<dbReference type="Gene3D" id="3.30.1960.10">
    <property type="entry name" value="tRNA wybutosine-synthesizing-like"/>
    <property type="match status" value="2"/>
</dbReference>
<evidence type="ECO:0000256" key="3">
    <source>
        <dbReference type="ARBA" id="ARBA00022603"/>
    </source>
</evidence>
<dbReference type="SUPFAM" id="SSF111278">
    <property type="entry name" value="SSo0622-like"/>
    <property type="match status" value="1"/>
</dbReference>
<keyword evidence="6" id="KW-0819">tRNA processing</keyword>
<evidence type="ECO:0000256" key="7">
    <source>
        <dbReference type="ARBA" id="ARBA00030554"/>
    </source>
</evidence>
<dbReference type="PANTHER" id="PTHR48418:SF1">
    <property type="entry name" value="TRNA WYBUTOSINE-SYNTHESIZING PROTEIN 3"/>
    <property type="match status" value="1"/>
</dbReference>
<dbReference type="InterPro" id="IPR003827">
    <property type="entry name" value="tRNA_yW-synthesising"/>
</dbReference>
<feature type="region of interest" description="Disordered" evidence="9">
    <location>
        <begin position="216"/>
        <end position="239"/>
    </location>
</feature>
<protein>
    <recommendedName>
        <fullName evidence="2">tRNA(Phe) 7-[(3-amino-3-carboxypropyl)-4-demethylwyosine(37)-N(4)]-methyltransferase</fullName>
        <ecNumber evidence="2">2.1.1.282</ecNumber>
    </recommendedName>
    <alternativeName>
        <fullName evidence="7">tRNA(Phe) 7-((3-amino-3-carboxypropyl)-4-demethylwyosine(37)-N(4))-methyltransferase</fullName>
    </alternativeName>
</protein>
<name>A0A420I108_9PEZI</name>
<dbReference type="EMBL" id="MCBR01013992">
    <property type="protein sequence ID" value="RKF63341.1"/>
    <property type="molecule type" value="Genomic_DNA"/>
</dbReference>
<feature type="compositionally biased region" description="Basic and acidic residues" evidence="9">
    <location>
        <begin position="433"/>
        <end position="462"/>
    </location>
</feature>
<organism evidence="11 12">
    <name type="scientific">Golovinomyces cichoracearum</name>
    <dbReference type="NCBI Taxonomy" id="62708"/>
    <lineage>
        <taxon>Eukaryota</taxon>
        <taxon>Fungi</taxon>
        <taxon>Dikarya</taxon>
        <taxon>Ascomycota</taxon>
        <taxon>Pezizomycotina</taxon>
        <taxon>Leotiomycetes</taxon>
        <taxon>Erysiphales</taxon>
        <taxon>Erysiphaceae</taxon>
        <taxon>Golovinomyces</taxon>
    </lineage>
</organism>
<gene>
    <name evidence="11" type="ORF">GcC1_139012</name>
</gene>
<keyword evidence="5" id="KW-0949">S-adenosyl-L-methionine</keyword>
<dbReference type="PANTHER" id="PTHR48418">
    <property type="entry name" value="TRNA WYBUTOSINE-SYNTHESIZING PROTEIN 3"/>
    <property type="match status" value="1"/>
</dbReference>
<evidence type="ECO:0000256" key="2">
    <source>
        <dbReference type="ARBA" id="ARBA00012750"/>
    </source>
</evidence>
<comment type="caution">
    <text evidence="11">The sequence shown here is derived from an EMBL/GenBank/DDBJ whole genome shotgun (WGS) entry which is preliminary data.</text>
</comment>
<accession>A0A420I108</accession>
<evidence type="ECO:0000259" key="10">
    <source>
        <dbReference type="Pfam" id="PF02676"/>
    </source>
</evidence>